<proteinExistence type="predicted"/>
<dbReference type="SUPFAM" id="SSF81383">
    <property type="entry name" value="F-box domain"/>
    <property type="match status" value="1"/>
</dbReference>
<dbReference type="InterPro" id="IPR001810">
    <property type="entry name" value="F-box_dom"/>
</dbReference>
<dbReference type="CDD" id="cd09917">
    <property type="entry name" value="F-box_SF"/>
    <property type="match status" value="1"/>
</dbReference>
<organism evidence="2">
    <name type="scientific">Aegilops tauschii</name>
    <name type="common">Tausch's goatgrass</name>
    <name type="synonym">Aegilops squarrosa</name>
    <dbReference type="NCBI Taxonomy" id="37682"/>
    <lineage>
        <taxon>Eukaryota</taxon>
        <taxon>Viridiplantae</taxon>
        <taxon>Streptophyta</taxon>
        <taxon>Embryophyta</taxon>
        <taxon>Tracheophyta</taxon>
        <taxon>Spermatophyta</taxon>
        <taxon>Magnoliopsida</taxon>
        <taxon>Liliopsida</taxon>
        <taxon>Poales</taxon>
        <taxon>Poaceae</taxon>
        <taxon>BOP clade</taxon>
        <taxon>Pooideae</taxon>
        <taxon>Triticodae</taxon>
        <taxon>Triticeae</taxon>
        <taxon>Triticinae</taxon>
        <taxon>Aegilops</taxon>
    </lineage>
</organism>
<dbReference type="Pfam" id="PF12937">
    <property type="entry name" value="F-box-like"/>
    <property type="match status" value="1"/>
</dbReference>
<reference evidence="2" key="1">
    <citation type="submission" date="2015-06" db="UniProtKB">
        <authorList>
            <consortium name="EnsemblPlants"/>
        </authorList>
    </citation>
    <scope>IDENTIFICATION</scope>
</reference>
<sequence length="387" mass="44058">MGSCTSRPVPWTDLPPDLILAVSARLQHPADIVRFHAVCRPWRDAAALLSPAAAATSCLPLPWLLTSRDYRMVHSIVDFRHPSRSNDDIVLPEPPGAQATTVQERTRNRVASADGTAAWFLVAGPDPKLIDIFTSLLYSFRKQAIRKTGFTAAIMRPGDTSWTVMEKRLATPRGRSWKRDWIPWHEEIGRAWVHLFYYIFSDHDENNNDHERSYMLESQGEILWASVLMKDNRGPYGYDYLPYILRVTVRALQKAAGSGEMRWVAKDGQSLGNRILFLGSPASFSAQLLDNAGNSSSSAYFAFEGSVFRYNFVDDESELVKWMPIRLSYNDACAVWLRPKLTFASVHEIQERLEAQKKARSISKLRRVNHYFSNSIVVLSRNIRQPR</sequence>
<accession>M8D5N6</accession>
<dbReference type="PANTHER" id="PTHR33110:SF56">
    <property type="entry name" value="DUF295 DOMAIN-CONTAINING PROTEIN"/>
    <property type="match status" value="1"/>
</dbReference>
<dbReference type="InterPro" id="IPR036047">
    <property type="entry name" value="F-box-like_dom_sf"/>
</dbReference>
<dbReference type="Gene3D" id="1.20.1280.50">
    <property type="match status" value="1"/>
</dbReference>
<dbReference type="AlphaFoldDB" id="M8D5N6"/>
<feature type="domain" description="F-box" evidence="1">
    <location>
        <begin position="11"/>
        <end position="46"/>
    </location>
</feature>
<name>M8D5N6_AEGTA</name>
<dbReference type="PANTHER" id="PTHR33110">
    <property type="entry name" value="F-BOX/KELCH-REPEAT PROTEIN-RELATED"/>
    <property type="match status" value="1"/>
</dbReference>
<evidence type="ECO:0000313" key="2">
    <source>
        <dbReference type="EnsemblPlants" id="EMT31696"/>
    </source>
</evidence>
<dbReference type="EnsemblPlants" id="EMT31696">
    <property type="protein sequence ID" value="EMT31696"/>
    <property type="gene ID" value="F775_21307"/>
</dbReference>
<evidence type="ECO:0000259" key="1">
    <source>
        <dbReference type="Pfam" id="PF12937"/>
    </source>
</evidence>
<protein>
    <recommendedName>
        <fullName evidence="1">F-box domain-containing protein</fullName>
    </recommendedName>
</protein>